<gene>
    <name evidence="1" type="ORF">SAMN04487959_106131</name>
</gene>
<evidence type="ECO:0000313" key="1">
    <source>
        <dbReference type="EMBL" id="SFH59896.1"/>
    </source>
</evidence>
<dbReference type="EMBL" id="FOPY01000006">
    <property type="protein sequence ID" value="SFH59896.1"/>
    <property type="molecule type" value="Genomic_DNA"/>
</dbReference>
<dbReference type="RefSeq" id="WP_092845758.1">
    <property type="nucleotide sequence ID" value="NZ_FOPY01000006.1"/>
</dbReference>
<dbReference type="AlphaFoldDB" id="A0A1I3BCR8"/>
<proteinExistence type="predicted"/>
<organism evidence="1 2">
    <name type="scientific">Modicisalibacter xianhensis</name>
    <dbReference type="NCBI Taxonomy" id="442341"/>
    <lineage>
        <taxon>Bacteria</taxon>
        <taxon>Pseudomonadati</taxon>
        <taxon>Pseudomonadota</taxon>
        <taxon>Gammaproteobacteria</taxon>
        <taxon>Oceanospirillales</taxon>
        <taxon>Halomonadaceae</taxon>
        <taxon>Modicisalibacter</taxon>
    </lineage>
</organism>
<evidence type="ECO:0000313" key="2">
    <source>
        <dbReference type="Proteomes" id="UP000199040"/>
    </source>
</evidence>
<dbReference type="STRING" id="442341.SAMN04487959_106131"/>
<reference evidence="1 2" key="1">
    <citation type="submission" date="2016-10" db="EMBL/GenBank/DDBJ databases">
        <authorList>
            <person name="de Groot N.N."/>
        </authorList>
    </citation>
    <scope>NUCLEOTIDE SEQUENCE [LARGE SCALE GENOMIC DNA]</scope>
    <source>
        <strain evidence="1 2">CGMCC 1.6848</strain>
    </source>
</reference>
<dbReference type="Proteomes" id="UP000199040">
    <property type="component" value="Unassembled WGS sequence"/>
</dbReference>
<name>A0A1I3BCR8_9GAMM</name>
<keyword evidence="2" id="KW-1185">Reference proteome</keyword>
<protein>
    <recommendedName>
        <fullName evidence="3">DUF1641 domain-containing protein</fullName>
    </recommendedName>
</protein>
<evidence type="ECO:0008006" key="3">
    <source>
        <dbReference type="Google" id="ProtNLM"/>
    </source>
</evidence>
<sequence length="161" mass="17680">MAERISHDVTPPKIGPDAHEELERLLQTLHEHGVLRFANDVVGANTEIAQVLVNGLGKPGTLNAVQNLSVLGMVLSRIEPSDFYRICFALRDAVERISQHHPERDGHDSPGVGGAYKMLHDEQLWHAILPLIDGLKAFAERLDKPVDKPVSDYTGKPTSGP</sequence>
<accession>A0A1I3BCR8</accession>